<keyword evidence="7" id="KW-1185">Reference proteome</keyword>
<reference evidence="6 7" key="1">
    <citation type="submission" date="2019-07" db="EMBL/GenBank/DDBJ databases">
        <title>Diversity of Bacteria from Kongsfjorden, Arctic.</title>
        <authorList>
            <person name="Yu Y."/>
        </authorList>
    </citation>
    <scope>NUCLEOTIDE SEQUENCE [LARGE SCALE GENOMIC DNA]</scope>
    <source>
        <strain evidence="6 7">SM1923</strain>
    </source>
</reference>
<protein>
    <submittedName>
        <fullName evidence="6">Chondroitin lyase</fullName>
    </submittedName>
</protein>
<dbReference type="InterPro" id="IPR012480">
    <property type="entry name" value="Hepar_II_III_C"/>
</dbReference>
<comment type="caution">
    <text evidence="6">The sequence shown here is derived from an EMBL/GenBank/DDBJ whole genome shotgun (WGS) entry which is preliminary data.</text>
</comment>
<dbReference type="GO" id="GO:0042597">
    <property type="term" value="C:periplasmic space"/>
    <property type="evidence" value="ECO:0007669"/>
    <property type="project" value="UniProtKB-SubCell"/>
</dbReference>
<evidence type="ECO:0000256" key="3">
    <source>
        <dbReference type="ARBA" id="ARBA00022764"/>
    </source>
</evidence>
<dbReference type="InterPro" id="IPR008929">
    <property type="entry name" value="Chondroitin_lyas"/>
</dbReference>
<evidence type="ECO:0000256" key="1">
    <source>
        <dbReference type="ARBA" id="ARBA00004418"/>
    </source>
</evidence>
<keyword evidence="3" id="KW-0574">Periplasm</keyword>
<dbReference type="PANTHER" id="PTHR39210">
    <property type="entry name" value="HEPARIN-SULFATE LYASE"/>
    <property type="match status" value="1"/>
</dbReference>
<dbReference type="Pfam" id="PF07940">
    <property type="entry name" value="Hepar_II_III_C"/>
    <property type="match status" value="1"/>
</dbReference>
<evidence type="ECO:0000259" key="5">
    <source>
        <dbReference type="Pfam" id="PF07940"/>
    </source>
</evidence>
<gene>
    <name evidence="6" type="ORF">FQP86_06620</name>
</gene>
<dbReference type="AlphaFoldDB" id="A0A558HQ03"/>
<accession>A0A558HQ03</accession>
<dbReference type="EMBL" id="VNFH01000004">
    <property type="protein sequence ID" value="TVU71200.1"/>
    <property type="molecule type" value="Genomic_DNA"/>
</dbReference>
<evidence type="ECO:0000313" key="7">
    <source>
        <dbReference type="Proteomes" id="UP000319941"/>
    </source>
</evidence>
<dbReference type="Gene3D" id="1.50.10.100">
    <property type="entry name" value="Chondroitin AC/alginate lyase"/>
    <property type="match status" value="1"/>
</dbReference>
<proteinExistence type="predicted"/>
<dbReference type="PANTHER" id="PTHR39210:SF1">
    <property type="entry name" value="HEPARIN-SULFATE LYASE"/>
    <property type="match status" value="1"/>
</dbReference>
<organism evidence="6 7">
    <name type="scientific">Cobetia crustatorum</name>
    <dbReference type="NCBI Taxonomy" id="553385"/>
    <lineage>
        <taxon>Bacteria</taxon>
        <taxon>Pseudomonadati</taxon>
        <taxon>Pseudomonadota</taxon>
        <taxon>Gammaproteobacteria</taxon>
        <taxon>Oceanospirillales</taxon>
        <taxon>Halomonadaceae</taxon>
        <taxon>Cobetia</taxon>
    </lineage>
</organism>
<name>A0A558HQ03_9GAMM</name>
<dbReference type="STRING" id="553385.GCA_000591415_02129"/>
<keyword evidence="4 6" id="KW-0456">Lyase</keyword>
<evidence type="ECO:0000256" key="4">
    <source>
        <dbReference type="ARBA" id="ARBA00023239"/>
    </source>
</evidence>
<evidence type="ECO:0000256" key="2">
    <source>
        <dbReference type="ARBA" id="ARBA00022729"/>
    </source>
</evidence>
<comment type="subcellular location">
    <subcellularLocation>
        <location evidence="1">Periplasm</location>
    </subcellularLocation>
</comment>
<dbReference type="Gene3D" id="2.70.98.70">
    <property type="match status" value="1"/>
</dbReference>
<evidence type="ECO:0000313" key="6">
    <source>
        <dbReference type="EMBL" id="TVU71200.1"/>
    </source>
</evidence>
<keyword evidence="2" id="KW-0732">Signal</keyword>
<dbReference type="SUPFAM" id="SSF48230">
    <property type="entry name" value="Chondroitin AC/alginate lyase"/>
    <property type="match status" value="1"/>
</dbReference>
<dbReference type="GO" id="GO:0016829">
    <property type="term" value="F:lyase activity"/>
    <property type="evidence" value="ECO:0007669"/>
    <property type="project" value="UniProtKB-KW"/>
</dbReference>
<dbReference type="Proteomes" id="UP000319941">
    <property type="component" value="Unassembled WGS sequence"/>
</dbReference>
<dbReference type="OrthoDB" id="9772435at2"/>
<feature type="domain" description="Heparinase II/III-like C-terminal" evidence="5">
    <location>
        <begin position="522"/>
        <end position="676"/>
    </location>
</feature>
<sequence>MVSSMKRVKSLAMHDHRSRGRGCCMTVMRSACWSWTPKTALDIAWPWRSSPREITRWMWPAKLSSGKAGVRCYDWLRVIPCPLEPAVGMMRFLSPLGISFHRAVPGAMPRASRDQRTMMNIGRQHAVGRGQLGLKKPVGSLFQWNLFMSAHSEYLLWSASELNELRQQQGAENALGRSLAVLESQVAASIARGVVIPGQGEAGSFEHNTHKENARLIEGAALLGRINDDTAALTHAHELLKGYATCYRDMPFQIARNTNPPGKLFHQILNEHIWLLHASLALALLKPSLREADTRYLVEGLFEPMLVMFTETYRHDFDRIHNHGLWAVAAVGMCAMVIESPSHLDISIDGLDGTGQTGGFLAQIALLFSPEGYYVEGPYYHRFAIHPLCLFAEALARHCPERNIFEHAQGRIGKSLHVLLSSAYPNGCFPALNDASRTMNLDDEGARCAMALLAGRYSRNPELLTLARQQQGGWLHANGLALERAMQDADTDVETTSQMFRDGADGTRGAHAHLKRGRGMAAQHAVLTAGQHGMGHGHFDELGVTFFSRGKEVLKEYGFARWVNVETKFGGRYLKENEGYAKQSVAHNLVVVDMQSQHRGEHALADTLHGELELLEGSPAAAYAQCDNAYDDVAMQRQVLLLETRHTATPLLVDIFSLNSSQPHVYDYTFNHGGHVVRWWEGEFTALPALEALGDSAGYQHLWKVGHLPTDTAHSMTWLDGDSFHSWHQITQAPAEAYQLCVGANDPDHNLRHDAKVMTRLTATSQVFYNLFESHGHFDESMEQCRGARPEVLNFCVLPAASELAWGIQALEITFRTGRVLLVVAEPDAVPPSGKVTLGDRVCQITAGVTMIEV</sequence>